<dbReference type="SMART" id="SM00091">
    <property type="entry name" value="PAS"/>
    <property type="match status" value="1"/>
</dbReference>
<name>A0A0M9GNE9_9HYPH</name>
<dbReference type="GO" id="GO:0004673">
    <property type="term" value="F:protein histidine kinase activity"/>
    <property type="evidence" value="ECO:0007669"/>
    <property type="project" value="UniProtKB-EC"/>
</dbReference>
<keyword evidence="4" id="KW-0600">Photoreceptor protein</keyword>
<dbReference type="SMART" id="SM00086">
    <property type="entry name" value="PAC"/>
    <property type="match status" value="1"/>
</dbReference>
<keyword evidence="6" id="KW-0716">Sensory transduction</keyword>
<feature type="domain" description="PAC" evidence="16">
    <location>
        <begin position="87"/>
        <end position="139"/>
    </location>
</feature>
<dbReference type="InterPro" id="IPR035965">
    <property type="entry name" value="PAS-like_dom_sf"/>
</dbReference>
<keyword evidence="18" id="KW-1185">Reference proteome</keyword>
<dbReference type="InterPro" id="IPR000014">
    <property type="entry name" value="PAS"/>
</dbReference>
<evidence type="ECO:0000313" key="18">
    <source>
        <dbReference type="Proteomes" id="UP000038011"/>
    </source>
</evidence>
<keyword evidence="8" id="KW-0288">FMN</keyword>
<evidence type="ECO:0000259" key="15">
    <source>
        <dbReference type="PROSITE" id="PS50112"/>
    </source>
</evidence>
<keyword evidence="11" id="KW-0418">Kinase</keyword>
<dbReference type="Pfam" id="PF13426">
    <property type="entry name" value="PAS_9"/>
    <property type="match status" value="1"/>
</dbReference>
<dbReference type="PANTHER" id="PTHR47429">
    <property type="entry name" value="PROTEIN TWIN LOV 1"/>
    <property type="match status" value="1"/>
</dbReference>
<organism evidence="17 18">
    <name type="scientific">Ahrensia marina</name>
    <dbReference type="NCBI Taxonomy" id="1514904"/>
    <lineage>
        <taxon>Bacteria</taxon>
        <taxon>Pseudomonadati</taxon>
        <taxon>Pseudomonadota</taxon>
        <taxon>Alphaproteobacteria</taxon>
        <taxon>Hyphomicrobiales</taxon>
        <taxon>Ahrensiaceae</taxon>
        <taxon>Ahrensia</taxon>
    </lineage>
</organism>
<evidence type="ECO:0000256" key="8">
    <source>
        <dbReference type="ARBA" id="ARBA00022643"/>
    </source>
</evidence>
<dbReference type="PATRIC" id="fig|1514904.3.peg.317"/>
<comment type="caution">
    <text evidence="17">The sequence shown here is derived from an EMBL/GenBank/DDBJ whole genome shotgun (WGS) entry which is preliminary data.</text>
</comment>
<accession>A0A0M9GNE9</accession>
<dbReference type="InterPro" id="IPR036890">
    <property type="entry name" value="HATPase_C_sf"/>
</dbReference>
<evidence type="ECO:0000259" key="16">
    <source>
        <dbReference type="PROSITE" id="PS50113"/>
    </source>
</evidence>
<reference evidence="17 18" key="1">
    <citation type="submission" date="2015-01" db="EMBL/GenBank/DDBJ databases">
        <title>Ahrensia donghaiensis sp. nov., a novel dimethylsulphoniopropionate-cleavage bacterium isolated from seawater and emended descriptions of the genus Ahrensia and Ahrensia kielensis.</title>
        <authorList>
            <person name="Liu J."/>
        </authorList>
    </citation>
    <scope>NUCLEOTIDE SEQUENCE [LARGE SCALE GENOMIC DNA]</scope>
    <source>
        <strain evidence="17 18">LZD062</strain>
    </source>
</reference>
<keyword evidence="9" id="KW-0808">Transferase</keyword>
<evidence type="ECO:0000256" key="12">
    <source>
        <dbReference type="ARBA" id="ARBA00022840"/>
    </source>
</evidence>
<evidence type="ECO:0000256" key="9">
    <source>
        <dbReference type="ARBA" id="ARBA00022679"/>
    </source>
</evidence>
<keyword evidence="5" id="KW-0597">Phosphoprotein</keyword>
<proteinExistence type="predicted"/>
<keyword evidence="10" id="KW-0547">Nucleotide-binding</keyword>
<dbReference type="EC" id="2.7.13.3" evidence="2"/>
<evidence type="ECO:0000256" key="11">
    <source>
        <dbReference type="ARBA" id="ARBA00022777"/>
    </source>
</evidence>
<dbReference type="PROSITE" id="PS50113">
    <property type="entry name" value="PAC"/>
    <property type="match status" value="1"/>
</dbReference>
<dbReference type="CDD" id="cd00130">
    <property type="entry name" value="PAS"/>
    <property type="match status" value="1"/>
</dbReference>
<evidence type="ECO:0000256" key="7">
    <source>
        <dbReference type="ARBA" id="ARBA00022630"/>
    </source>
</evidence>
<dbReference type="EMBL" id="JXMU01000010">
    <property type="protein sequence ID" value="KPB01566.1"/>
    <property type="molecule type" value="Genomic_DNA"/>
</dbReference>
<evidence type="ECO:0000256" key="6">
    <source>
        <dbReference type="ARBA" id="ARBA00022606"/>
    </source>
</evidence>
<keyword evidence="7" id="KW-0285">Flavoprotein</keyword>
<evidence type="ECO:0000256" key="13">
    <source>
        <dbReference type="ARBA" id="ARBA00022991"/>
    </source>
</evidence>
<dbReference type="Gene3D" id="3.30.565.10">
    <property type="entry name" value="Histidine kinase-like ATPase, C-terminal domain"/>
    <property type="match status" value="1"/>
</dbReference>
<dbReference type="SUPFAM" id="SSF55785">
    <property type="entry name" value="PYP-like sensor domain (PAS domain)"/>
    <property type="match status" value="1"/>
</dbReference>
<evidence type="ECO:0000313" key="17">
    <source>
        <dbReference type="EMBL" id="KPB01566.1"/>
    </source>
</evidence>
<dbReference type="SMART" id="SM00911">
    <property type="entry name" value="HWE_HK"/>
    <property type="match status" value="1"/>
</dbReference>
<evidence type="ECO:0000256" key="14">
    <source>
        <dbReference type="ARBA" id="ARBA00023170"/>
    </source>
</evidence>
<dbReference type="AlphaFoldDB" id="A0A0M9GNE9"/>
<dbReference type="PANTHER" id="PTHR47429:SF2">
    <property type="entry name" value="PROTEIN TWIN LOV 1"/>
    <property type="match status" value="1"/>
</dbReference>
<evidence type="ECO:0000256" key="2">
    <source>
        <dbReference type="ARBA" id="ARBA00012438"/>
    </source>
</evidence>
<dbReference type="STRING" id="1514904.SU32_07480"/>
<dbReference type="InterPro" id="IPR000700">
    <property type="entry name" value="PAS-assoc_C"/>
</dbReference>
<evidence type="ECO:0000256" key="1">
    <source>
        <dbReference type="ARBA" id="ARBA00000085"/>
    </source>
</evidence>
<evidence type="ECO:0000256" key="10">
    <source>
        <dbReference type="ARBA" id="ARBA00022741"/>
    </source>
</evidence>
<evidence type="ECO:0000256" key="5">
    <source>
        <dbReference type="ARBA" id="ARBA00022553"/>
    </source>
</evidence>
<dbReference type="Pfam" id="PF07536">
    <property type="entry name" value="HWE_HK"/>
    <property type="match status" value="1"/>
</dbReference>
<dbReference type="InterPro" id="IPR011102">
    <property type="entry name" value="Sig_transdc_His_kinase_HWE"/>
</dbReference>
<keyword evidence="14" id="KW-0675">Receptor</keyword>
<comment type="catalytic activity">
    <reaction evidence="1">
        <text>ATP + protein L-histidine = ADP + protein N-phospho-L-histidine.</text>
        <dbReference type="EC" id="2.7.13.3"/>
    </reaction>
</comment>
<sequence length="329" mass="36109">MEHFSGVTLNSNEAMLTAVRNARIPLCISDPNQSDNPIVFANTAFFDLTGYSESDVIGNNCRMLQGEETTPESVAHIRNAIDAERSDTIEILNYRKDGSTFINALQIGPIYNDDGKLAFFFGSQLDITEKKAEEKRLKNLADRELVHRLRNIINVMAVIIRLTGKEELSVKDFSALVIERLHALSDAHIDTITGSEEESATFEDLALSILSAYAPDGDRQFELDGTDIVLPVGLVSCTVLTLHELATNSVKHGALGNLDGSVKLEWRKVGDADGEKLVFVWTETGGPAVTKPSRTSGSDIILKLIRAVDGQITFDWQFAGLIVTVEFPI</sequence>
<dbReference type="Proteomes" id="UP000038011">
    <property type="component" value="Unassembled WGS sequence"/>
</dbReference>
<keyword evidence="13" id="KW-0157">Chromophore</keyword>
<dbReference type="PROSITE" id="PS50112">
    <property type="entry name" value="PAS"/>
    <property type="match status" value="1"/>
</dbReference>
<gene>
    <name evidence="17" type="ORF">SU32_07480</name>
</gene>
<dbReference type="GO" id="GO:0005524">
    <property type="term" value="F:ATP binding"/>
    <property type="evidence" value="ECO:0007669"/>
    <property type="project" value="UniProtKB-KW"/>
</dbReference>
<dbReference type="GO" id="GO:0009881">
    <property type="term" value="F:photoreceptor activity"/>
    <property type="evidence" value="ECO:0007669"/>
    <property type="project" value="UniProtKB-KW"/>
</dbReference>
<evidence type="ECO:0000256" key="4">
    <source>
        <dbReference type="ARBA" id="ARBA00022543"/>
    </source>
</evidence>
<dbReference type="InterPro" id="IPR001610">
    <property type="entry name" value="PAC"/>
</dbReference>
<protein>
    <recommendedName>
        <fullName evidence="3">Blue-light-activated histidine kinase</fullName>
        <ecNumber evidence="2">2.7.13.3</ecNumber>
    </recommendedName>
</protein>
<keyword evidence="12" id="KW-0067">ATP-binding</keyword>
<evidence type="ECO:0000256" key="3">
    <source>
        <dbReference type="ARBA" id="ARBA00021740"/>
    </source>
</evidence>
<dbReference type="NCBIfam" id="TIGR00229">
    <property type="entry name" value="sensory_box"/>
    <property type="match status" value="1"/>
</dbReference>
<feature type="domain" description="PAS" evidence="15">
    <location>
        <begin position="11"/>
        <end position="82"/>
    </location>
</feature>
<dbReference type="Gene3D" id="3.30.450.20">
    <property type="entry name" value="PAS domain"/>
    <property type="match status" value="1"/>
</dbReference>